<evidence type="ECO:0000259" key="1">
    <source>
        <dbReference type="SMART" id="SM00198"/>
    </source>
</evidence>
<gene>
    <name evidence="3" type="ORF">ACHAXA_003752</name>
    <name evidence="2" type="ORF">ACHAXA_011061</name>
</gene>
<name>A0ABD3SSQ1_9STRA</name>
<keyword evidence="4" id="KW-1185">Reference proteome</keyword>
<evidence type="ECO:0000313" key="3">
    <source>
        <dbReference type="EMBL" id="KAL3827483.1"/>
    </source>
</evidence>
<evidence type="ECO:0000313" key="4">
    <source>
        <dbReference type="Proteomes" id="UP001530377"/>
    </source>
</evidence>
<accession>A0ABD3SSQ1</accession>
<dbReference type="EMBL" id="JALLPB020000856">
    <property type="protein sequence ID" value="KAL3806233.1"/>
    <property type="molecule type" value="Genomic_DNA"/>
</dbReference>
<dbReference type="Proteomes" id="UP001530377">
    <property type="component" value="Unassembled WGS sequence"/>
</dbReference>
<dbReference type="PRINTS" id="PR00837">
    <property type="entry name" value="V5TPXLIKE"/>
</dbReference>
<dbReference type="SMART" id="SM00198">
    <property type="entry name" value="SCP"/>
    <property type="match status" value="1"/>
</dbReference>
<dbReference type="InterPro" id="IPR014044">
    <property type="entry name" value="CAP_dom"/>
</dbReference>
<dbReference type="InterPro" id="IPR035940">
    <property type="entry name" value="CAP_sf"/>
</dbReference>
<sequence length="423" mass="46880">RVLFQRGVVDAANNAAVAASFITQHDINLSTITMNFPSFIFLLVVASIRRSSADFGNDAEISNVTSMLRRRSDPDLFLQLVASKESNRDDSIPTADSIGNWESGESIYQQERDLATVCGSNQKYFKLDLRTDSYGFETSWLLAKKQSNSLVKIASGPPSGTTYRDNNDYIGGYCLSAGTYKFTINDKFKDGMNGGNGGSYAGYVAGIKKFGSPSGESEWSQRVHVFSVTTSSGNTISAQQITAKNDDGLTDRDLLWLNGHNARRKEWHTRYGKSYVPLQWSNSLKAQAKIYAKELVYLCGGELVHDNTAYGENLAANAGNGAYAELRHPEKIMIRWVEKEADVGWPANSHLTQVLWRATKYVGCYEHATEWRTGMCHIQVCRYARPGNCNMGAYQGLQGDQRWLVPMLKDDSGCLPECPPEGC</sequence>
<dbReference type="PANTHER" id="PTHR10334">
    <property type="entry name" value="CYSTEINE-RICH SECRETORY PROTEIN-RELATED"/>
    <property type="match status" value="1"/>
</dbReference>
<dbReference type="SUPFAM" id="SSF55797">
    <property type="entry name" value="PR-1-like"/>
    <property type="match status" value="1"/>
</dbReference>
<feature type="domain" description="SCP" evidence="1">
    <location>
        <begin position="251"/>
        <end position="391"/>
    </location>
</feature>
<dbReference type="Gene3D" id="3.40.33.10">
    <property type="entry name" value="CAP"/>
    <property type="match status" value="1"/>
</dbReference>
<dbReference type="AlphaFoldDB" id="A0ABD3SSQ1"/>
<comment type="caution">
    <text evidence="3">The sequence shown here is derived from an EMBL/GenBank/DDBJ whole genome shotgun (WGS) entry which is preliminary data.</text>
</comment>
<dbReference type="EMBL" id="JALLPB020000003">
    <property type="protein sequence ID" value="KAL3827483.1"/>
    <property type="molecule type" value="Genomic_DNA"/>
</dbReference>
<dbReference type="InterPro" id="IPR001283">
    <property type="entry name" value="CRISP-related"/>
</dbReference>
<reference evidence="3 4" key="1">
    <citation type="submission" date="2024-10" db="EMBL/GenBank/DDBJ databases">
        <title>Updated reference genomes for cyclostephanoid diatoms.</title>
        <authorList>
            <person name="Roberts W.R."/>
            <person name="Alverson A.J."/>
        </authorList>
    </citation>
    <scope>NUCLEOTIDE SEQUENCE [LARGE SCALE GENOMIC DNA]</scope>
    <source>
        <strain evidence="3 4">AJA228-03</strain>
    </source>
</reference>
<protein>
    <recommendedName>
        <fullName evidence="1">SCP domain-containing protein</fullName>
    </recommendedName>
</protein>
<feature type="non-terminal residue" evidence="3">
    <location>
        <position position="1"/>
    </location>
</feature>
<proteinExistence type="predicted"/>
<dbReference type="Pfam" id="PF00188">
    <property type="entry name" value="CAP"/>
    <property type="match status" value="1"/>
</dbReference>
<organism evidence="3 4">
    <name type="scientific">Cyclostephanos tholiformis</name>
    <dbReference type="NCBI Taxonomy" id="382380"/>
    <lineage>
        <taxon>Eukaryota</taxon>
        <taxon>Sar</taxon>
        <taxon>Stramenopiles</taxon>
        <taxon>Ochrophyta</taxon>
        <taxon>Bacillariophyta</taxon>
        <taxon>Coscinodiscophyceae</taxon>
        <taxon>Thalassiosirophycidae</taxon>
        <taxon>Stephanodiscales</taxon>
        <taxon>Stephanodiscaceae</taxon>
        <taxon>Cyclostephanos</taxon>
    </lineage>
</organism>
<evidence type="ECO:0000313" key="2">
    <source>
        <dbReference type="EMBL" id="KAL3806233.1"/>
    </source>
</evidence>